<dbReference type="PANTHER" id="PTHR36453">
    <property type="entry name" value="SECRETED PROTEIN-RELATED"/>
    <property type="match status" value="1"/>
</dbReference>
<dbReference type="EMBL" id="BARS01041006">
    <property type="protein sequence ID" value="GAG41146.1"/>
    <property type="molecule type" value="Genomic_DNA"/>
</dbReference>
<gene>
    <name evidence="1" type="ORF">S01H1_62434</name>
</gene>
<sequence length="252" mass="28180">MQSKNGTSGNPITFTNYQDEVVELNGTEEITSSWTQHSGNIYKTTLSADIWQLFVDDDMMISARWPNATAWDGFWDNTVYWGHGTSSDSDGTQYDNPHDSVDLAGEGKSFAGGMAVLNVGNWKSWARVINSHTSGSNHFTYDAIGGGYKTQWETHRYFLECKLNMLDAEKEWFYDDGTNVLYLWAPGGGSPSGTIEGKTLSYAFDVDDCDYIVIDGLDFFATTFKFSESSQITVENCDLLYPSYSKRMLGDT</sequence>
<name>X0YX34_9ZZZZ</name>
<dbReference type="AlphaFoldDB" id="X0YX34"/>
<reference evidence="1" key="1">
    <citation type="journal article" date="2014" name="Front. Microbiol.">
        <title>High frequency of phylogenetically diverse reductive dehalogenase-homologous genes in deep subseafloor sedimentary metagenomes.</title>
        <authorList>
            <person name="Kawai M."/>
            <person name="Futagami T."/>
            <person name="Toyoda A."/>
            <person name="Takaki Y."/>
            <person name="Nishi S."/>
            <person name="Hori S."/>
            <person name="Arai W."/>
            <person name="Tsubouchi T."/>
            <person name="Morono Y."/>
            <person name="Uchiyama I."/>
            <person name="Ito T."/>
            <person name="Fujiyama A."/>
            <person name="Inagaki F."/>
            <person name="Takami H."/>
        </authorList>
    </citation>
    <scope>NUCLEOTIDE SEQUENCE</scope>
    <source>
        <strain evidence="1">Expedition CK06-06</strain>
    </source>
</reference>
<dbReference type="PANTHER" id="PTHR36453:SF1">
    <property type="entry name" value="RIGHT HANDED BETA HELIX DOMAIN-CONTAINING PROTEIN"/>
    <property type="match status" value="1"/>
</dbReference>
<organism evidence="1">
    <name type="scientific">marine sediment metagenome</name>
    <dbReference type="NCBI Taxonomy" id="412755"/>
    <lineage>
        <taxon>unclassified sequences</taxon>
        <taxon>metagenomes</taxon>
        <taxon>ecological metagenomes</taxon>
    </lineage>
</organism>
<feature type="non-terminal residue" evidence="1">
    <location>
        <position position="252"/>
    </location>
</feature>
<accession>X0YX34</accession>
<evidence type="ECO:0000313" key="1">
    <source>
        <dbReference type="EMBL" id="GAG41146.1"/>
    </source>
</evidence>
<protein>
    <submittedName>
        <fullName evidence="1">Uncharacterized protein</fullName>
    </submittedName>
</protein>
<proteinExistence type="predicted"/>
<comment type="caution">
    <text evidence="1">The sequence shown here is derived from an EMBL/GenBank/DDBJ whole genome shotgun (WGS) entry which is preliminary data.</text>
</comment>